<dbReference type="EMBL" id="CP041730">
    <property type="protein sequence ID" value="QDQ29368.1"/>
    <property type="molecule type" value="Genomic_DNA"/>
</dbReference>
<accession>A0A516SMT9</accession>
<dbReference type="OrthoDB" id="6864769at2"/>
<organism evidence="1 2">
    <name type="scientific">Chitinimonas arctica</name>
    <dbReference type="NCBI Taxonomy" id="2594795"/>
    <lineage>
        <taxon>Bacteria</taxon>
        <taxon>Pseudomonadati</taxon>
        <taxon>Pseudomonadota</taxon>
        <taxon>Betaproteobacteria</taxon>
        <taxon>Neisseriales</taxon>
        <taxon>Chitinibacteraceae</taxon>
        <taxon>Chitinimonas</taxon>
    </lineage>
</organism>
<reference evidence="2" key="1">
    <citation type="submission" date="2019-07" db="EMBL/GenBank/DDBJ databases">
        <title>Chitinimonas sp. nov., isolated from Ny-Alesund, arctica soil.</title>
        <authorList>
            <person name="Xu Q."/>
            <person name="Peng F."/>
        </authorList>
    </citation>
    <scope>NUCLEOTIDE SEQUENCE [LARGE SCALE GENOMIC DNA]</scope>
    <source>
        <strain evidence="2">R3-44</strain>
    </source>
</reference>
<keyword evidence="2" id="KW-1185">Reference proteome</keyword>
<evidence type="ECO:0000313" key="2">
    <source>
        <dbReference type="Proteomes" id="UP000317550"/>
    </source>
</evidence>
<dbReference type="KEGG" id="cari:FNU76_16960"/>
<gene>
    <name evidence="1" type="ORF">FNU76_16960</name>
</gene>
<name>A0A516SMT9_9NEIS</name>
<evidence type="ECO:0000313" key="1">
    <source>
        <dbReference type="EMBL" id="QDQ29368.1"/>
    </source>
</evidence>
<proteinExistence type="predicted"/>
<dbReference type="Proteomes" id="UP000317550">
    <property type="component" value="Chromosome"/>
</dbReference>
<dbReference type="AlphaFoldDB" id="A0A516SMT9"/>
<sequence length="186" mass="19942">MSALPAANTDFPGAGCLLCLAAASVANSKLTTHTKTLGPEDLPKLKQQAAELIRKKGAEAVIIEEPLVVDDLPSASQKGPNQSPKDFAALKAKYGVDKLFVFDIQFLGMQRPYSSYIPSSDPKAVMLGFGYLVNLSNNSYEWFAPVNIVKSSEGAWDEAPAFPGLTNAYYQVVEAGKDAFLKPLAN</sequence>
<protein>
    <submittedName>
        <fullName evidence="1">Uncharacterized protein</fullName>
    </submittedName>
</protein>